<gene>
    <name evidence="1" type="ORF">METZ01_LOCUS503678</name>
</gene>
<reference evidence="1" key="1">
    <citation type="submission" date="2018-05" db="EMBL/GenBank/DDBJ databases">
        <authorList>
            <person name="Lanie J.A."/>
            <person name="Ng W.-L."/>
            <person name="Kazmierczak K.M."/>
            <person name="Andrzejewski T.M."/>
            <person name="Davidsen T.M."/>
            <person name="Wayne K.J."/>
            <person name="Tettelin H."/>
            <person name="Glass J.I."/>
            <person name="Rusch D."/>
            <person name="Podicherti R."/>
            <person name="Tsui H.-C.T."/>
            <person name="Winkler M.E."/>
        </authorList>
    </citation>
    <scope>NUCLEOTIDE SEQUENCE</scope>
</reference>
<proteinExistence type="predicted"/>
<name>A0A383E2M2_9ZZZZ</name>
<dbReference type="Gene3D" id="2.30.130.110">
    <property type="match status" value="1"/>
</dbReference>
<protein>
    <submittedName>
        <fullName evidence="1">Uncharacterized protein</fullName>
    </submittedName>
</protein>
<accession>A0A383E2M2</accession>
<evidence type="ECO:0000313" key="1">
    <source>
        <dbReference type="EMBL" id="SVE50824.1"/>
    </source>
</evidence>
<dbReference type="AlphaFoldDB" id="A0A383E2M2"/>
<dbReference type="EMBL" id="UINC01222163">
    <property type="protein sequence ID" value="SVE50824.1"/>
    <property type="molecule type" value="Genomic_DNA"/>
</dbReference>
<sequence>MVIQSKTYLIETSEMDTNFINTIRLSENDNVVVAQCELEKGIKVDRSQVTTTEQISSGHKVATELIQKGSVIRKYNQVIGNALND</sequence>
<organism evidence="1">
    <name type="scientific">marine metagenome</name>
    <dbReference type="NCBI Taxonomy" id="408172"/>
    <lineage>
        <taxon>unclassified sequences</taxon>
        <taxon>metagenomes</taxon>
        <taxon>ecological metagenomes</taxon>
    </lineage>
</organism>
<feature type="non-terminal residue" evidence="1">
    <location>
        <position position="85"/>
    </location>
</feature>